<evidence type="ECO:0000313" key="19">
    <source>
        <dbReference type="EMBL" id="ROL51644.1"/>
    </source>
</evidence>
<feature type="region of interest" description="Disordered" evidence="16">
    <location>
        <begin position="309"/>
        <end position="346"/>
    </location>
</feature>
<evidence type="ECO:0000313" key="20">
    <source>
        <dbReference type="Proteomes" id="UP000281406"/>
    </source>
</evidence>
<dbReference type="FunFam" id="1.10.287.630:FF:000001">
    <property type="entry name" value="Cyclic nucleotide-gated channel alpha 3"/>
    <property type="match status" value="1"/>
</dbReference>
<feature type="transmembrane region" description="Helical" evidence="17">
    <location>
        <begin position="1127"/>
        <end position="1145"/>
    </location>
</feature>
<reference evidence="19 20" key="1">
    <citation type="submission" date="2018-10" db="EMBL/GenBank/DDBJ databases">
        <title>Genome assembly for a Yunnan-Guizhou Plateau 3E fish, Anabarilius grahami (Regan), and its evolutionary and genetic applications.</title>
        <authorList>
            <person name="Jiang W."/>
        </authorList>
    </citation>
    <scope>NUCLEOTIDE SEQUENCE [LARGE SCALE GENOMIC DNA]</scope>
    <source>
        <strain evidence="19">AG-KIZ</strain>
        <tissue evidence="19">Muscle</tissue>
    </source>
</reference>
<keyword evidence="4" id="KW-0716">Sensory transduction</keyword>
<dbReference type="GO" id="GO:0005886">
    <property type="term" value="C:plasma membrane"/>
    <property type="evidence" value="ECO:0007669"/>
    <property type="project" value="TreeGrafter"/>
</dbReference>
<evidence type="ECO:0000256" key="7">
    <source>
        <dbReference type="ARBA" id="ARBA00022989"/>
    </source>
</evidence>
<dbReference type="Pfam" id="PF00027">
    <property type="entry name" value="cNMP_binding"/>
    <property type="match status" value="1"/>
</dbReference>
<keyword evidence="3" id="KW-0140">cGMP</keyword>
<name>A0A3N0Z0I0_ANAGA</name>
<dbReference type="InterPro" id="IPR018488">
    <property type="entry name" value="cNMP-bd_CS"/>
</dbReference>
<feature type="compositionally biased region" description="Low complexity" evidence="16">
    <location>
        <begin position="324"/>
        <end position="336"/>
    </location>
</feature>
<keyword evidence="2" id="KW-0813">Transport</keyword>
<feature type="transmembrane region" description="Helical" evidence="17">
    <location>
        <begin position="993"/>
        <end position="1015"/>
    </location>
</feature>
<feature type="compositionally biased region" description="Basic and acidic residues" evidence="16">
    <location>
        <begin position="942"/>
        <end position="958"/>
    </location>
</feature>
<keyword evidence="7 17" id="KW-1133">Transmembrane helix</keyword>
<evidence type="ECO:0000256" key="14">
    <source>
        <dbReference type="ARBA" id="ARBA00034430"/>
    </source>
</evidence>
<accession>A0A3N0Z0I0</accession>
<feature type="transmembrane region" description="Helical" evidence="17">
    <location>
        <begin position="1027"/>
        <end position="1048"/>
    </location>
</feature>
<feature type="compositionally biased region" description="Polar residues" evidence="16">
    <location>
        <begin position="1549"/>
        <end position="1569"/>
    </location>
</feature>
<dbReference type="PROSITE" id="PS00889">
    <property type="entry name" value="CNMP_BINDING_2"/>
    <property type="match status" value="1"/>
</dbReference>
<feature type="compositionally biased region" description="Acidic residues" evidence="16">
    <location>
        <begin position="497"/>
        <end position="529"/>
    </location>
</feature>
<comment type="caution">
    <text evidence="19">The sequence shown here is derived from an EMBL/GenBank/DDBJ whole genome shotgun (WGS) entry which is preliminary data.</text>
</comment>
<evidence type="ECO:0000256" key="8">
    <source>
        <dbReference type="ARBA" id="ARBA00022992"/>
    </source>
</evidence>
<feature type="region of interest" description="Disordered" evidence="16">
    <location>
        <begin position="758"/>
        <end position="890"/>
    </location>
</feature>
<keyword evidence="20" id="KW-1185">Reference proteome</keyword>
<feature type="region of interest" description="Disordered" evidence="16">
    <location>
        <begin position="218"/>
        <end position="258"/>
    </location>
</feature>
<evidence type="ECO:0000256" key="2">
    <source>
        <dbReference type="ARBA" id="ARBA00022448"/>
    </source>
</evidence>
<dbReference type="Gene3D" id="1.10.287.630">
    <property type="entry name" value="Helix hairpin bin"/>
    <property type="match status" value="1"/>
</dbReference>
<dbReference type="InterPro" id="IPR000595">
    <property type="entry name" value="cNMP-bd_dom"/>
</dbReference>
<dbReference type="PANTHER" id="PTHR45638:SF16">
    <property type="entry name" value="CYCLIC NUCLEOTIDE-GATED CATION CHANNEL BETA-1"/>
    <property type="match status" value="1"/>
</dbReference>
<keyword evidence="8" id="KW-0142">cGMP-binding</keyword>
<evidence type="ECO:0000256" key="1">
    <source>
        <dbReference type="ARBA" id="ARBA00004141"/>
    </source>
</evidence>
<protein>
    <submittedName>
        <fullName evidence="19">Cyclic nucleotide-gated cation channel beta-1</fullName>
    </submittedName>
</protein>
<keyword evidence="9" id="KW-0406">Ion transport</keyword>
<evidence type="ECO:0000256" key="4">
    <source>
        <dbReference type="ARBA" id="ARBA00022606"/>
    </source>
</evidence>
<dbReference type="InterPro" id="IPR050866">
    <property type="entry name" value="CNG_cation_channel"/>
</dbReference>
<dbReference type="SUPFAM" id="SSF81324">
    <property type="entry name" value="Voltage-gated potassium channels"/>
    <property type="match status" value="1"/>
</dbReference>
<feature type="region of interest" description="Disordered" evidence="16">
    <location>
        <begin position="57"/>
        <end position="89"/>
    </location>
</feature>
<dbReference type="GO" id="GO:0044877">
    <property type="term" value="F:protein-containing complex binding"/>
    <property type="evidence" value="ECO:0007669"/>
    <property type="project" value="TreeGrafter"/>
</dbReference>
<evidence type="ECO:0000256" key="9">
    <source>
        <dbReference type="ARBA" id="ARBA00023065"/>
    </source>
</evidence>
<comment type="catalytic activity">
    <reaction evidence="14">
        <text>K(+)(in) = K(+)(out)</text>
        <dbReference type="Rhea" id="RHEA:29463"/>
        <dbReference type="ChEBI" id="CHEBI:29103"/>
    </reaction>
</comment>
<dbReference type="SUPFAM" id="SSF51206">
    <property type="entry name" value="cAMP-binding domain-like"/>
    <property type="match status" value="1"/>
</dbReference>
<dbReference type="GO" id="GO:0001895">
    <property type="term" value="P:retina homeostasis"/>
    <property type="evidence" value="ECO:0007669"/>
    <property type="project" value="TreeGrafter"/>
</dbReference>
<dbReference type="InterPro" id="IPR014710">
    <property type="entry name" value="RmlC-like_jellyroll"/>
</dbReference>
<keyword evidence="5 17" id="KW-0812">Transmembrane</keyword>
<keyword evidence="6" id="KW-0547">Nucleotide-binding</keyword>
<sequence length="1588" mass="177574">MGLNNLTKYLGRFDYSGQLGPNLSENFIASLSMFNWVVKVVPHPPDTQNDLRDEAITANGKTSNPDKFNSCKTGREEDQSSQTSQGSVQNGMLNWLSNGFASALPQPAGSPLLARANADAKSLQEEGSADRAKVIGWISQGIGKVVPQPDEKYMEEETPGCEEVTEVYEIKDLPDPEPLPHIPVVELVSEDEVSEVEIPAQFPPNVMSWIKNGFQNAIPHHVTRPPNSNSSTPRSSQCSNKVYSPPPESVTSMTEVDSKTPSMVGWIVQGLGLSMPQPVLKNKEICLEDGRIAQNGSARSDLILEEVDSEDEAQAKETCPAANSPPYSQHQSQPQTPWSPEQSLPLSITTPSQALIELEDAETQTARWTPMIDNIRREAEDTAILIMEERLIQERLAMARMAEEVARQTAEMAVREFTQARFGIQTIAEEPEDVDQELQVLQEEDSDIEVIRNQITECQAPSVKEFVPEGQEAEAVDTAFTVKTPVEEFKTSSSLQEEPEPESEPEPEELHEEEEEELRDSSEAEEEPDPITQQPQSITSTSVSRTDSPVESAATEEESSVPSRCDALKSCFMRVPYAQQALDNFNQFLKDIDVTLPKVPSVPNLPPALSQITQQLPSLPPQLAQLPEQISQLPQQISQRFSKITPQFPNQTLFSAPQFPKFPVQLSSFPQQLSNIPQQISNLPQKLSNFPQRLTSIPRFSIIPQQVSNIPQQLSSIPQQLSSIPQKISSIPQKISSIPQCAQQCYTNIQSRLNKLKPEQDAQGAAAEEQLSGVSNPAFHIEDDPTSARPSVSSRLSVHPAVNVEDVDSDRGRSRPIPPIINPQDPNLKTLTVPGVRKANRTSKRLYSQDDEEEEELETSVRAWPSQSSISSADDGLNQRPASSASQTSTIVNERLQELVKLFKERTERVKEKLIDPDNSDDETPPASPAKQAPAPPPEPPAEQKTEQEVSEAPAEKEEEKTKLLCCKVKPQSRIGRLLRYRFPTSIDPFTNLFYVLWLFCVSLAFNWSAWMIPVRWAFPYQTPDNIHVWLLIDYLCDAIYILDILAFQPRMQFVQHGDIVSGVKEMRDNYIKAVRFKLDVVSLLPLELLYFKTGINPLLRLPRILKASCCSDRLTGLGEDHSMMNFVNSLMCLSFVQFMSFFEFNKRLEAILTNAYVYRVIRTTTYLLYAVHCNACLYYWGSSYEGLGFSDWAYDGTGNSYIRCYYFAVKTLLTIGGLPGPTTLFEIVFQLINYFIGVFVFSIMIGQMRDVVGAATAAQTNYRACVDNTVKYMASYRIPKDVQNRVKTWYSYTWQSQGMLDEQELLDQLPDKMRLDIAVDVSYNIISKVPLFQATYTATQTVARIYRQGCDRQMIFDMLKRLRSVVYLPGDYDEVGREMYIIKAGEVQVVGGPDGKTVFVTLKAGAVFGEVSLLAVGGVNRRTANVVARGFANLLILTKKDLNEIMVHYPESQKLLRRKAKKMLMKDKKPAEKKEEEKEPIPIIPPRAETPKLLKAALEMSEKSGMKGTWTKLKDRTNRSSVSLQRSMSSSVAPNSPVHEPHSEQDADTLSQISDSSIQIPTTPTGTAEGNVFAEEGPAEEETKSQK</sequence>
<dbReference type="Proteomes" id="UP000281406">
    <property type="component" value="Unassembled WGS sequence"/>
</dbReference>
<dbReference type="PROSITE" id="PS50042">
    <property type="entry name" value="CNMP_BINDING_3"/>
    <property type="match status" value="1"/>
</dbReference>
<dbReference type="Gene3D" id="1.10.287.70">
    <property type="match status" value="1"/>
</dbReference>
<dbReference type="FunFam" id="2.60.120.10:FF:000020">
    <property type="entry name" value="Cyclic nucleotide-gated channel beta 3"/>
    <property type="match status" value="1"/>
</dbReference>
<evidence type="ECO:0000256" key="11">
    <source>
        <dbReference type="ARBA" id="ARBA00023286"/>
    </source>
</evidence>
<keyword evidence="11" id="KW-1071">Ligand-gated ion channel</keyword>
<feature type="compositionally biased region" description="Polar residues" evidence="16">
    <location>
        <begin position="249"/>
        <end position="258"/>
    </location>
</feature>
<keyword evidence="10 17" id="KW-0472">Membrane</keyword>
<feature type="region of interest" description="Disordered" evidence="16">
    <location>
        <begin position="469"/>
        <end position="563"/>
    </location>
</feature>
<feature type="compositionally biased region" description="Low complexity" evidence="16">
    <location>
        <begin position="761"/>
        <end position="770"/>
    </location>
</feature>
<dbReference type="Gene3D" id="2.60.120.10">
    <property type="entry name" value="Jelly Rolls"/>
    <property type="match status" value="1"/>
</dbReference>
<evidence type="ECO:0000256" key="13">
    <source>
        <dbReference type="ARBA" id="ARBA00023305"/>
    </source>
</evidence>
<gene>
    <name evidence="19" type="ORF">DPX16_19163</name>
</gene>
<dbReference type="SMART" id="SM00100">
    <property type="entry name" value="cNMP"/>
    <property type="match status" value="1"/>
</dbReference>
<evidence type="ECO:0000256" key="17">
    <source>
        <dbReference type="SAM" id="Phobius"/>
    </source>
</evidence>
<feature type="transmembrane region" description="Helical" evidence="17">
    <location>
        <begin position="1157"/>
        <end position="1181"/>
    </location>
</feature>
<evidence type="ECO:0000256" key="15">
    <source>
        <dbReference type="ARBA" id="ARBA00036239"/>
    </source>
</evidence>
<evidence type="ECO:0000259" key="18">
    <source>
        <dbReference type="PROSITE" id="PS50042"/>
    </source>
</evidence>
<dbReference type="GO" id="GO:0007601">
    <property type="term" value="P:visual perception"/>
    <property type="evidence" value="ECO:0007669"/>
    <property type="project" value="UniProtKB-KW"/>
</dbReference>
<dbReference type="GO" id="GO:0001750">
    <property type="term" value="C:photoreceptor outer segment"/>
    <property type="evidence" value="ECO:0007669"/>
    <property type="project" value="TreeGrafter"/>
</dbReference>
<comment type="subcellular location">
    <subcellularLocation>
        <location evidence="1">Membrane</location>
        <topology evidence="1">Multi-pass membrane protein</topology>
    </subcellularLocation>
</comment>
<dbReference type="FunFam" id="1.10.287.70:FF:000072">
    <property type="entry name" value="Cyclic nucleotide gated channel beta 3"/>
    <property type="match status" value="2"/>
</dbReference>
<dbReference type="GO" id="GO:0017071">
    <property type="term" value="C:intracellular cyclic nucleotide activated cation channel complex"/>
    <property type="evidence" value="ECO:0007669"/>
    <property type="project" value="TreeGrafter"/>
</dbReference>
<keyword evidence="12" id="KW-0407">Ion channel</keyword>
<feature type="compositionally biased region" description="Polar residues" evidence="16">
    <location>
        <begin position="80"/>
        <end position="89"/>
    </location>
</feature>
<feature type="compositionally biased region" description="Polar residues" evidence="16">
    <location>
        <begin position="531"/>
        <end position="547"/>
    </location>
</feature>
<evidence type="ECO:0000256" key="16">
    <source>
        <dbReference type="SAM" id="MobiDB-lite"/>
    </source>
</evidence>
<dbReference type="OrthoDB" id="421226at2759"/>
<evidence type="ECO:0000256" key="12">
    <source>
        <dbReference type="ARBA" id="ARBA00023303"/>
    </source>
</evidence>
<feature type="transmembrane region" description="Helical" evidence="17">
    <location>
        <begin position="1228"/>
        <end position="1246"/>
    </location>
</feature>
<feature type="compositionally biased region" description="Low complexity" evidence="16">
    <location>
        <begin position="224"/>
        <end position="236"/>
    </location>
</feature>
<evidence type="ECO:0000256" key="6">
    <source>
        <dbReference type="ARBA" id="ARBA00022741"/>
    </source>
</evidence>
<feature type="compositionally biased region" description="Acidic residues" evidence="16">
    <location>
        <begin position="849"/>
        <end position="858"/>
    </location>
</feature>
<feature type="region of interest" description="Disordered" evidence="16">
    <location>
        <begin position="910"/>
        <end position="958"/>
    </location>
</feature>
<dbReference type="GO" id="GO:0005222">
    <property type="term" value="F:intracellularly cAMP-activated cation channel activity"/>
    <property type="evidence" value="ECO:0007669"/>
    <property type="project" value="TreeGrafter"/>
</dbReference>
<organism evidence="19 20">
    <name type="scientific">Anabarilius grahami</name>
    <name type="common">Kanglang fish</name>
    <name type="synonym">Barilius grahami</name>
    <dbReference type="NCBI Taxonomy" id="495550"/>
    <lineage>
        <taxon>Eukaryota</taxon>
        <taxon>Metazoa</taxon>
        <taxon>Chordata</taxon>
        <taxon>Craniata</taxon>
        <taxon>Vertebrata</taxon>
        <taxon>Euteleostomi</taxon>
        <taxon>Actinopterygii</taxon>
        <taxon>Neopterygii</taxon>
        <taxon>Teleostei</taxon>
        <taxon>Ostariophysi</taxon>
        <taxon>Cypriniformes</taxon>
        <taxon>Xenocyprididae</taxon>
        <taxon>Xenocypridinae</taxon>
        <taxon>Xenocypridinae incertae sedis</taxon>
        <taxon>Anabarilius</taxon>
    </lineage>
</organism>
<dbReference type="InterPro" id="IPR018490">
    <property type="entry name" value="cNMP-bd_dom_sf"/>
</dbReference>
<feature type="compositionally biased region" description="Low complexity" evidence="16">
    <location>
        <begin position="1521"/>
        <end position="1532"/>
    </location>
</feature>
<comment type="catalytic activity">
    <reaction evidence="15">
        <text>Na(+)(in) = Na(+)(out)</text>
        <dbReference type="Rhea" id="RHEA:34963"/>
        <dbReference type="ChEBI" id="CHEBI:29101"/>
    </reaction>
</comment>
<keyword evidence="13" id="KW-0844">Vision</keyword>
<dbReference type="PANTHER" id="PTHR45638">
    <property type="entry name" value="CYCLIC NUCLEOTIDE-GATED CATION CHANNEL SUBUNIT A"/>
    <property type="match status" value="1"/>
</dbReference>
<proteinExistence type="predicted"/>
<dbReference type="GO" id="GO:0005223">
    <property type="term" value="F:intracellularly cGMP-activated cation channel activity"/>
    <property type="evidence" value="ECO:0007669"/>
    <property type="project" value="TreeGrafter"/>
</dbReference>
<feature type="region of interest" description="Disordered" evidence="16">
    <location>
        <begin position="1502"/>
        <end position="1588"/>
    </location>
</feature>
<feature type="compositionally biased region" description="Polar residues" evidence="16">
    <location>
        <begin position="880"/>
        <end position="890"/>
    </location>
</feature>
<feature type="domain" description="Cyclic nucleotide-binding" evidence="18">
    <location>
        <begin position="1375"/>
        <end position="1447"/>
    </location>
</feature>
<feature type="compositionally biased region" description="Polar residues" evidence="16">
    <location>
        <begin position="59"/>
        <end position="72"/>
    </location>
</feature>
<evidence type="ECO:0000256" key="3">
    <source>
        <dbReference type="ARBA" id="ARBA00022535"/>
    </source>
</evidence>
<dbReference type="EMBL" id="RJVU01018281">
    <property type="protein sequence ID" value="ROL51644.1"/>
    <property type="molecule type" value="Genomic_DNA"/>
</dbReference>
<evidence type="ECO:0000256" key="10">
    <source>
        <dbReference type="ARBA" id="ARBA00023136"/>
    </source>
</evidence>
<dbReference type="CDD" id="cd00038">
    <property type="entry name" value="CAP_ED"/>
    <property type="match status" value="1"/>
</dbReference>
<evidence type="ECO:0000256" key="5">
    <source>
        <dbReference type="ARBA" id="ARBA00022692"/>
    </source>
</evidence>
<dbReference type="GO" id="GO:0030553">
    <property type="term" value="F:cGMP binding"/>
    <property type="evidence" value="ECO:0007669"/>
    <property type="project" value="UniProtKB-KW"/>
</dbReference>